<dbReference type="AlphaFoldDB" id="A0A0E9N5V8"/>
<protein>
    <recommendedName>
        <fullName evidence="3">Alpha-ribazole phosphatase</fullName>
    </recommendedName>
</protein>
<proteinExistence type="predicted"/>
<keyword evidence="2" id="KW-1185">Reference proteome</keyword>
<dbReference type="InterPro" id="IPR050275">
    <property type="entry name" value="PGM_Phosphatase"/>
</dbReference>
<comment type="caution">
    <text evidence="1">The sequence shown here is derived from an EMBL/GenBank/DDBJ whole genome shotgun (WGS) entry which is preliminary data.</text>
</comment>
<dbReference type="Proteomes" id="UP000033121">
    <property type="component" value="Unassembled WGS sequence"/>
</dbReference>
<reference evidence="1 2" key="1">
    <citation type="submission" date="2015-04" db="EMBL/GenBank/DDBJ databases">
        <title>Whole genome shotgun sequence of Flavihumibacter petaseus NBRC 106054.</title>
        <authorList>
            <person name="Miyazawa S."/>
            <person name="Hosoyama A."/>
            <person name="Hashimoto M."/>
            <person name="Noguchi M."/>
            <person name="Tsuchikane K."/>
            <person name="Ohji S."/>
            <person name="Yamazoe A."/>
            <person name="Ichikawa N."/>
            <person name="Kimura A."/>
            <person name="Fujita N."/>
        </authorList>
    </citation>
    <scope>NUCLEOTIDE SEQUENCE [LARGE SCALE GENOMIC DNA]</scope>
    <source>
        <strain evidence="1 2">NBRC 106054</strain>
    </source>
</reference>
<dbReference type="SUPFAM" id="SSF53254">
    <property type="entry name" value="Phosphoglycerate mutase-like"/>
    <property type="match status" value="1"/>
</dbReference>
<dbReference type="SMART" id="SM00855">
    <property type="entry name" value="PGAM"/>
    <property type="match status" value="1"/>
</dbReference>
<accession>A0A0E9N5V8</accession>
<organism evidence="1 2">
    <name type="scientific">Flavihumibacter petaseus NBRC 106054</name>
    <dbReference type="NCBI Taxonomy" id="1220578"/>
    <lineage>
        <taxon>Bacteria</taxon>
        <taxon>Pseudomonadati</taxon>
        <taxon>Bacteroidota</taxon>
        <taxon>Chitinophagia</taxon>
        <taxon>Chitinophagales</taxon>
        <taxon>Chitinophagaceae</taxon>
        <taxon>Flavihumibacter</taxon>
    </lineage>
</organism>
<gene>
    <name evidence="1" type="ORF">FPE01S_04_04320</name>
</gene>
<dbReference type="EMBL" id="BBWV01000004">
    <property type="protein sequence ID" value="GAO45188.1"/>
    <property type="molecule type" value="Genomic_DNA"/>
</dbReference>
<evidence type="ECO:0000313" key="2">
    <source>
        <dbReference type="Proteomes" id="UP000033121"/>
    </source>
</evidence>
<evidence type="ECO:0000313" key="1">
    <source>
        <dbReference type="EMBL" id="GAO45188.1"/>
    </source>
</evidence>
<sequence length="201" mass="22431">MEIFLIRHTRPLVATGICYGQTDLALADSFESEAGIVRDSLPQHIGAVYSSPLQRCRLLAEWLFPEKPLNLSDDLMELNCGQWEMQHWDAIPKHELEPWMADFTEVRVPGGESYRDLFARTVQRYETVKATVLQTGKPAAIVAHGGVIRSILSHISGTSLADSFRVFPLFYGAVASVQLEGNIIRMLSNIPGTPEQHRPST</sequence>
<dbReference type="GO" id="GO:0016791">
    <property type="term" value="F:phosphatase activity"/>
    <property type="evidence" value="ECO:0007669"/>
    <property type="project" value="TreeGrafter"/>
</dbReference>
<dbReference type="PANTHER" id="PTHR48100">
    <property type="entry name" value="BROAD-SPECIFICITY PHOSPHATASE YOR283W-RELATED"/>
    <property type="match status" value="1"/>
</dbReference>
<name>A0A0E9N5V8_9BACT</name>
<dbReference type="InterPro" id="IPR013078">
    <property type="entry name" value="His_Pase_superF_clade-1"/>
</dbReference>
<dbReference type="InterPro" id="IPR029033">
    <property type="entry name" value="His_PPase_superfam"/>
</dbReference>
<dbReference type="RefSeq" id="WP_046371140.1">
    <property type="nucleotide sequence ID" value="NZ_BBWV01000004.1"/>
</dbReference>
<evidence type="ECO:0008006" key="3">
    <source>
        <dbReference type="Google" id="ProtNLM"/>
    </source>
</evidence>
<dbReference type="STRING" id="1220578.FPE01S_04_04320"/>
<dbReference type="CDD" id="cd07067">
    <property type="entry name" value="HP_PGM_like"/>
    <property type="match status" value="1"/>
</dbReference>
<dbReference type="OrthoDB" id="9782128at2"/>
<dbReference type="Pfam" id="PF00300">
    <property type="entry name" value="His_Phos_1"/>
    <property type="match status" value="1"/>
</dbReference>
<dbReference type="Gene3D" id="3.40.50.1240">
    <property type="entry name" value="Phosphoglycerate mutase-like"/>
    <property type="match status" value="1"/>
</dbReference>